<gene>
    <name evidence="2" type="ORF">DCAR_0312130</name>
</gene>
<proteinExistence type="predicted"/>
<dbReference type="Proteomes" id="UP000077755">
    <property type="component" value="Chromosome 3"/>
</dbReference>
<dbReference type="PANTHER" id="PTHR15678:SF6">
    <property type="entry name" value="BRIDGE-LIKE LIPID TRANSFER PROTEIN FAMILY MEMBER 2"/>
    <property type="match status" value="1"/>
</dbReference>
<organism evidence="2 3">
    <name type="scientific">Daucus carota subsp. sativus</name>
    <name type="common">Carrot</name>
    <dbReference type="NCBI Taxonomy" id="79200"/>
    <lineage>
        <taxon>Eukaryota</taxon>
        <taxon>Viridiplantae</taxon>
        <taxon>Streptophyta</taxon>
        <taxon>Embryophyta</taxon>
        <taxon>Tracheophyta</taxon>
        <taxon>Spermatophyta</taxon>
        <taxon>Magnoliopsida</taxon>
        <taxon>eudicotyledons</taxon>
        <taxon>Gunneridae</taxon>
        <taxon>Pentapetalae</taxon>
        <taxon>asterids</taxon>
        <taxon>campanulids</taxon>
        <taxon>Apiales</taxon>
        <taxon>Apiaceae</taxon>
        <taxon>Apioideae</taxon>
        <taxon>Scandiceae</taxon>
        <taxon>Daucinae</taxon>
        <taxon>Daucus</taxon>
        <taxon>Daucus sect. Daucus</taxon>
    </lineage>
</organism>
<dbReference type="PANTHER" id="PTHR15678">
    <property type="entry name" value="ANTIGEN MLAA-22-RELATED"/>
    <property type="match status" value="1"/>
</dbReference>
<evidence type="ECO:0000256" key="1">
    <source>
        <dbReference type="SAM" id="MobiDB-lite"/>
    </source>
</evidence>
<keyword evidence="3" id="KW-1185">Reference proteome</keyword>
<dbReference type="AlphaFoldDB" id="A0AAF0WQW3"/>
<evidence type="ECO:0000313" key="3">
    <source>
        <dbReference type="Proteomes" id="UP000077755"/>
    </source>
</evidence>
<dbReference type="Pfam" id="PF10344">
    <property type="entry name" value="Hobbit"/>
    <property type="match status" value="1"/>
</dbReference>
<reference evidence="2" key="1">
    <citation type="journal article" date="2016" name="Nat. Genet.">
        <title>A high-quality carrot genome assembly provides new insights into carotenoid accumulation and asterid genome evolution.</title>
        <authorList>
            <person name="Iorizzo M."/>
            <person name="Ellison S."/>
            <person name="Senalik D."/>
            <person name="Zeng P."/>
            <person name="Satapoomin P."/>
            <person name="Huang J."/>
            <person name="Bowman M."/>
            <person name="Iovene M."/>
            <person name="Sanseverino W."/>
            <person name="Cavagnaro P."/>
            <person name="Yildiz M."/>
            <person name="Macko-Podgorni A."/>
            <person name="Moranska E."/>
            <person name="Grzebelus E."/>
            <person name="Grzebelus D."/>
            <person name="Ashrafi H."/>
            <person name="Zheng Z."/>
            <person name="Cheng S."/>
            <person name="Spooner D."/>
            <person name="Van Deynze A."/>
            <person name="Simon P."/>
        </authorList>
    </citation>
    <scope>NUCLEOTIDE SEQUENCE</scope>
    <source>
        <tissue evidence="2">Leaf</tissue>
    </source>
</reference>
<name>A0AAF0WQW3_DAUCS</name>
<feature type="region of interest" description="Disordered" evidence="1">
    <location>
        <begin position="105"/>
        <end position="125"/>
    </location>
</feature>
<protein>
    <submittedName>
        <fullName evidence="2">Uncharacterized protein</fullName>
    </submittedName>
</protein>
<sequence>MTWHNVSVVLAHVPLIGFSSRLVALILSRIVGASVKFQVGGWNCLSDVVVKFRKGAIESVSVGEIRLSFRQSLAKLSVGFFSRGLKLQVIICNLEVVLRSNKGTQKTRSQSTRSRKSRNSSKKSGNGKWMIISNVARLLSVSITELVLKFLLMSKSLLRKGSLQIEISPGSSLL</sequence>
<accession>A0AAF0WQW3</accession>
<dbReference type="InterPro" id="IPR045167">
    <property type="entry name" value="Hobbit"/>
</dbReference>
<evidence type="ECO:0000313" key="2">
    <source>
        <dbReference type="EMBL" id="WOG92853.1"/>
    </source>
</evidence>
<reference evidence="2" key="2">
    <citation type="submission" date="2022-03" db="EMBL/GenBank/DDBJ databases">
        <title>Draft title - Genomic analysis of global carrot germplasm unveils the trajectory of domestication and the origin of high carotenoid orange carrot.</title>
        <authorList>
            <person name="Iorizzo M."/>
            <person name="Ellison S."/>
            <person name="Senalik D."/>
            <person name="Macko-Podgorni A."/>
            <person name="Grzebelus D."/>
            <person name="Bostan H."/>
            <person name="Rolling W."/>
            <person name="Curaba J."/>
            <person name="Simon P."/>
        </authorList>
    </citation>
    <scope>NUCLEOTIDE SEQUENCE</scope>
    <source>
        <tissue evidence="2">Leaf</tissue>
    </source>
</reference>
<dbReference type="EMBL" id="CP093345">
    <property type="protein sequence ID" value="WOG92853.1"/>
    <property type="molecule type" value="Genomic_DNA"/>
</dbReference>